<dbReference type="PROSITE" id="PS50932">
    <property type="entry name" value="HTH_LACI_2"/>
    <property type="match status" value="1"/>
</dbReference>
<evidence type="ECO:0000256" key="3">
    <source>
        <dbReference type="ARBA" id="ARBA00023163"/>
    </source>
</evidence>
<dbReference type="Pfam" id="PF13377">
    <property type="entry name" value="Peripla_BP_3"/>
    <property type="match status" value="1"/>
</dbReference>
<keyword evidence="1" id="KW-0805">Transcription regulation</keyword>
<dbReference type="Pfam" id="PF00356">
    <property type="entry name" value="LacI"/>
    <property type="match status" value="1"/>
</dbReference>
<dbReference type="Gene3D" id="1.10.260.40">
    <property type="entry name" value="lambda repressor-like DNA-binding domains"/>
    <property type="match status" value="1"/>
</dbReference>
<dbReference type="InterPro" id="IPR010982">
    <property type="entry name" value="Lambda_DNA-bd_dom_sf"/>
</dbReference>
<proteinExistence type="predicted"/>
<keyword evidence="3" id="KW-0804">Transcription</keyword>
<dbReference type="CDD" id="cd06267">
    <property type="entry name" value="PBP1_LacI_sugar_binding-like"/>
    <property type="match status" value="1"/>
</dbReference>
<protein>
    <submittedName>
        <fullName evidence="5">LacI family DNA-binding transcriptional regulator</fullName>
    </submittedName>
</protein>
<evidence type="ECO:0000256" key="2">
    <source>
        <dbReference type="ARBA" id="ARBA00023125"/>
    </source>
</evidence>
<dbReference type="GO" id="GO:0003677">
    <property type="term" value="F:DNA binding"/>
    <property type="evidence" value="ECO:0007669"/>
    <property type="project" value="UniProtKB-KW"/>
</dbReference>
<keyword evidence="2 5" id="KW-0238">DNA-binding</keyword>
<comment type="caution">
    <text evidence="5">The sequence shown here is derived from an EMBL/GenBank/DDBJ whole genome shotgun (WGS) entry which is preliminary data.</text>
</comment>
<feature type="domain" description="HTH lacI-type" evidence="4">
    <location>
        <begin position="6"/>
        <end position="60"/>
    </location>
</feature>
<evidence type="ECO:0000256" key="1">
    <source>
        <dbReference type="ARBA" id="ARBA00023015"/>
    </source>
</evidence>
<dbReference type="Proteomes" id="UP001236507">
    <property type="component" value="Unassembled WGS sequence"/>
</dbReference>
<dbReference type="CDD" id="cd01392">
    <property type="entry name" value="HTH_LacI"/>
    <property type="match status" value="1"/>
</dbReference>
<organism evidence="5 6">
    <name type="scientific">Flectobacillus roseus</name>
    <dbReference type="NCBI Taxonomy" id="502259"/>
    <lineage>
        <taxon>Bacteria</taxon>
        <taxon>Pseudomonadati</taxon>
        <taxon>Bacteroidota</taxon>
        <taxon>Cytophagia</taxon>
        <taxon>Cytophagales</taxon>
        <taxon>Flectobacillaceae</taxon>
        <taxon>Flectobacillus</taxon>
    </lineage>
</organism>
<dbReference type="InterPro" id="IPR000843">
    <property type="entry name" value="HTH_LacI"/>
</dbReference>
<dbReference type="PANTHER" id="PTHR30146:SF109">
    <property type="entry name" value="HTH-TYPE TRANSCRIPTIONAL REGULATOR GALS"/>
    <property type="match status" value="1"/>
</dbReference>
<dbReference type="PANTHER" id="PTHR30146">
    <property type="entry name" value="LACI-RELATED TRANSCRIPTIONAL REPRESSOR"/>
    <property type="match status" value="1"/>
</dbReference>
<sequence length="340" mass="38195">MSQRRITIYDLARAMGISASYVSRALNEHPSINPDVVAAVKKKAKELNFKLNSHAANLRQGSSKTLGVIVPHINQSFFSEIIAGIEEICFEHNHSLIICQTHESYQRECLAVDTLVRQNVDCIILSVAAETTTTEHLENIAQHNIPLIQIDRYLDQLNSCKVLNDNKKAAFDVMQSLFGQGYERIAFLGGPTHLTTFKQRRDGFLQAWEDSAFSSKTPLLFDDVFDLNVVTEVIDQLLQDKNRPDAIFTVSDHQSVAVLQKAESLGIRVPQDLGIFGFANETFTAIMNPSLSSVDQKSKELGIRAARVYFDDIRKNNGVPKIDEVILETELMTRQSSMRR</sequence>
<dbReference type="SMART" id="SM00354">
    <property type="entry name" value="HTH_LACI"/>
    <property type="match status" value="1"/>
</dbReference>
<accession>A0ABT6YEL2</accession>
<name>A0ABT6YEL2_9BACT</name>
<dbReference type="SUPFAM" id="SSF53822">
    <property type="entry name" value="Periplasmic binding protein-like I"/>
    <property type="match status" value="1"/>
</dbReference>
<dbReference type="InterPro" id="IPR028082">
    <property type="entry name" value="Peripla_BP_I"/>
</dbReference>
<dbReference type="EMBL" id="JASHIF010000024">
    <property type="protein sequence ID" value="MDI9861955.1"/>
    <property type="molecule type" value="Genomic_DNA"/>
</dbReference>
<keyword evidence="6" id="KW-1185">Reference proteome</keyword>
<evidence type="ECO:0000259" key="4">
    <source>
        <dbReference type="PROSITE" id="PS50932"/>
    </source>
</evidence>
<dbReference type="RefSeq" id="WP_283346290.1">
    <property type="nucleotide sequence ID" value="NZ_JASHIF010000024.1"/>
</dbReference>
<reference evidence="5 6" key="1">
    <citation type="submission" date="2023-05" db="EMBL/GenBank/DDBJ databases">
        <title>Novel species of genus Flectobacillus isolated from stream in China.</title>
        <authorList>
            <person name="Lu H."/>
        </authorList>
    </citation>
    <scope>NUCLEOTIDE SEQUENCE [LARGE SCALE GENOMIC DNA]</scope>
    <source>
        <strain evidence="5 6">KCTC 42575</strain>
    </source>
</reference>
<dbReference type="Gene3D" id="3.40.50.2300">
    <property type="match status" value="2"/>
</dbReference>
<evidence type="ECO:0000313" key="6">
    <source>
        <dbReference type="Proteomes" id="UP001236507"/>
    </source>
</evidence>
<gene>
    <name evidence="5" type="ORF">QM524_22220</name>
</gene>
<evidence type="ECO:0000313" key="5">
    <source>
        <dbReference type="EMBL" id="MDI9861955.1"/>
    </source>
</evidence>
<dbReference type="SUPFAM" id="SSF47413">
    <property type="entry name" value="lambda repressor-like DNA-binding domains"/>
    <property type="match status" value="1"/>
</dbReference>
<dbReference type="InterPro" id="IPR046335">
    <property type="entry name" value="LacI/GalR-like_sensor"/>
</dbReference>